<evidence type="ECO:0000256" key="1">
    <source>
        <dbReference type="SAM" id="MobiDB-lite"/>
    </source>
</evidence>
<dbReference type="Proteomes" id="UP000265618">
    <property type="component" value="Unassembled WGS sequence"/>
</dbReference>
<sequence length="92" mass="10188">MYAPSSAHNHPVITQKSVPVSPEYDPSLPPALRHVSDCYVYSDPHCAFDETHWARCLLSLSKGPNPIPSHQGQWTQGQDQSVPFATALQYVT</sequence>
<proteinExistence type="predicted"/>
<accession>A0A9K3D8Y9</accession>
<comment type="caution">
    <text evidence="2">The sequence shown here is derived from an EMBL/GenBank/DDBJ whole genome shotgun (WGS) entry which is preliminary data.</text>
</comment>
<feature type="non-terminal residue" evidence="2">
    <location>
        <position position="92"/>
    </location>
</feature>
<keyword evidence="3" id="KW-1185">Reference proteome</keyword>
<feature type="region of interest" description="Disordered" evidence="1">
    <location>
        <begin position="1"/>
        <end position="26"/>
    </location>
</feature>
<evidence type="ECO:0000313" key="2">
    <source>
        <dbReference type="EMBL" id="GIQ91096.1"/>
    </source>
</evidence>
<protein>
    <submittedName>
        <fullName evidence="2">Uncharacterized protein</fullName>
    </submittedName>
</protein>
<organism evidence="2 3">
    <name type="scientific">Kipferlia bialata</name>
    <dbReference type="NCBI Taxonomy" id="797122"/>
    <lineage>
        <taxon>Eukaryota</taxon>
        <taxon>Metamonada</taxon>
        <taxon>Carpediemonas-like organisms</taxon>
        <taxon>Kipferlia</taxon>
    </lineage>
</organism>
<dbReference type="EMBL" id="BDIP01007143">
    <property type="protein sequence ID" value="GIQ91096.1"/>
    <property type="molecule type" value="Genomic_DNA"/>
</dbReference>
<gene>
    <name evidence="2" type="ORF">KIPB_014182</name>
</gene>
<name>A0A9K3D8Y9_9EUKA</name>
<dbReference type="AlphaFoldDB" id="A0A9K3D8Y9"/>
<feature type="compositionally biased region" description="Polar residues" evidence="1">
    <location>
        <begin position="1"/>
        <end position="18"/>
    </location>
</feature>
<reference evidence="2 3" key="1">
    <citation type="journal article" date="2018" name="PLoS ONE">
        <title>The draft genome of Kipferlia bialata reveals reductive genome evolution in fornicate parasites.</title>
        <authorList>
            <person name="Tanifuji G."/>
            <person name="Takabayashi S."/>
            <person name="Kume K."/>
            <person name="Takagi M."/>
            <person name="Nakayama T."/>
            <person name="Kamikawa R."/>
            <person name="Inagaki Y."/>
            <person name="Hashimoto T."/>
        </authorList>
    </citation>
    <scope>NUCLEOTIDE SEQUENCE [LARGE SCALE GENOMIC DNA]</scope>
    <source>
        <strain evidence="2">NY0173</strain>
    </source>
</reference>
<evidence type="ECO:0000313" key="3">
    <source>
        <dbReference type="Proteomes" id="UP000265618"/>
    </source>
</evidence>